<proteinExistence type="inferred from homology"/>
<evidence type="ECO:0000256" key="7">
    <source>
        <dbReference type="ARBA" id="ARBA00022989"/>
    </source>
</evidence>
<evidence type="ECO:0000256" key="12">
    <source>
        <dbReference type="ARBA" id="ARBA00023224"/>
    </source>
</evidence>
<protein>
    <recommendedName>
        <fullName evidence="13">Vomeronasal type-1 receptor</fullName>
    </recommendedName>
</protein>
<dbReference type="RefSeq" id="NP_001160775.1">
    <property type="nucleotide sequence ID" value="NM_001167303.1"/>
</dbReference>
<dbReference type="FunFam" id="1.20.1070.10:FF:000033">
    <property type="entry name" value="Vomeronasal type-1 receptor"/>
    <property type="match status" value="1"/>
</dbReference>
<dbReference type="InterPro" id="IPR004072">
    <property type="entry name" value="Vmron_rcpt_1"/>
</dbReference>
<evidence type="ECO:0000256" key="5">
    <source>
        <dbReference type="ARBA" id="ARBA00022507"/>
    </source>
</evidence>
<dbReference type="CTD" id="100311083"/>
<feature type="transmembrane region" description="Helical" evidence="13">
    <location>
        <begin position="12"/>
        <end position="35"/>
    </location>
</feature>
<evidence type="ECO:0000256" key="1">
    <source>
        <dbReference type="ARBA" id="ARBA00003878"/>
    </source>
</evidence>
<feature type="transmembrane region" description="Helical" evidence="13">
    <location>
        <begin position="191"/>
        <end position="209"/>
    </location>
</feature>
<evidence type="ECO:0000313" key="16">
    <source>
        <dbReference type="Proteomes" id="UP000001811"/>
    </source>
</evidence>
<feature type="transmembrane region" description="Helical" evidence="13">
    <location>
        <begin position="236"/>
        <end position="260"/>
    </location>
</feature>
<dbReference type="PaxDb" id="9986-ENSOCUP00000003398"/>
<organism evidence="15 16">
    <name type="scientific">Oryctolagus cuniculus</name>
    <name type="common">Rabbit</name>
    <dbReference type="NCBI Taxonomy" id="9986"/>
    <lineage>
        <taxon>Eukaryota</taxon>
        <taxon>Metazoa</taxon>
        <taxon>Chordata</taxon>
        <taxon>Craniata</taxon>
        <taxon>Vertebrata</taxon>
        <taxon>Euteleostomi</taxon>
        <taxon>Mammalia</taxon>
        <taxon>Eutheria</taxon>
        <taxon>Euarchontoglires</taxon>
        <taxon>Glires</taxon>
        <taxon>Lagomorpha</taxon>
        <taxon>Leporidae</taxon>
        <taxon>Oryctolagus</taxon>
    </lineage>
</organism>
<dbReference type="GeneTree" id="ENSGT00960000186612"/>
<feature type="domain" description="G-protein coupled receptors family 1 profile" evidence="14">
    <location>
        <begin position="22"/>
        <end position="287"/>
    </location>
</feature>
<feature type="transmembrane region" description="Helical" evidence="13">
    <location>
        <begin position="127"/>
        <end position="147"/>
    </location>
</feature>
<evidence type="ECO:0000313" key="15">
    <source>
        <dbReference type="Ensembl" id="ENSOCUP00000037572.1"/>
    </source>
</evidence>
<evidence type="ECO:0000256" key="3">
    <source>
        <dbReference type="ARBA" id="ARBA00010663"/>
    </source>
</evidence>
<accession>A0A5F9CWB4</accession>
<keyword evidence="5 13" id="KW-0589">Pheromone response</keyword>
<dbReference type="Pfam" id="PF03402">
    <property type="entry name" value="V1R"/>
    <property type="match status" value="1"/>
</dbReference>
<dbReference type="Gene3D" id="1.20.1070.10">
    <property type="entry name" value="Rhodopsin 7-helix transmembrane proteins"/>
    <property type="match status" value="1"/>
</dbReference>
<dbReference type="PRINTS" id="PR01534">
    <property type="entry name" value="VOMERONASL1R"/>
</dbReference>
<dbReference type="KEGG" id="ocu:100311083"/>
<keyword evidence="11" id="KW-0325">Glycoprotein</keyword>
<comment type="subcellular location">
    <subcellularLocation>
        <location evidence="2 13">Cell membrane</location>
        <topology evidence="2 13">Multi-pass membrane protein</topology>
    </subcellularLocation>
</comment>
<comment type="function">
    <text evidence="1">Putative pheromone receptor.</text>
</comment>
<gene>
    <name evidence="15" type="primary">ORYCUNV1R1616</name>
</gene>
<dbReference type="InterPro" id="IPR017452">
    <property type="entry name" value="GPCR_Rhodpsn_7TM"/>
</dbReference>
<evidence type="ECO:0000256" key="11">
    <source>
        <dbReference type="ARBA" id="ARBA00023180"/>
    </source>
</evidence>
<keyword evidence="16" id="KW-1185">Reference proteome</keyword>
<sequence>MFPGDKILSFFLIAQISIGVMANSFLFMNYIYAFLIQPQLKKPIDSIFMHLTMANIITIVFQSIPEIMSSFGVKRFLDNAGCQTVFYIYRVARGLSICTTSLLSAFQAITISPSHSKWARLKSKLSTWIFPSFLIFWIINLLIYIHIIETVRAKWNFTFIGHGFVHAYCQTRQSGDRHSGSFISVILTRDVLFLAPMIVSSLYMVGLLYRHHRRARHIHSCVLSRQMSPENRATHIILLLAFCFVFFYCCNNFMDIYAYYRPEKDSRLVGITGILSSCYPTFCPFLLMKNTKNIPKLTSCL</sequence>
<reference evidence="15" key="2">
    <citation type="submission" date="2025-08" db="UniProtKB">
        <authorList>
            <consortium name="Ensembl"/>
        </authorList>
    </citation>
    <scope>IDENTIFICATION</scope>
    <source>
        <strain evidence="15">Thorbecke</strain>
    </source>
</reference>
<dbReference type="PROSITE" id="PS50262">
    <property type="entry name" value="G_PROTEIN_RECEP_F1_2"/>
    <property type="match status" value="1"/>
</dbReference>
<dbReference type="PANTHER" id="PTHR24062">
    <property type="entry name" value="VOMERONASAL TYPE-1 RECEPTOR"/>
    <property type="match status" value="1"/>
</dbReference>
<keyword evidence="4 13" id="KW-1003">Cell membrane</keyword>
<comment type="similarity">
    <text evidence="3 13">Belongs to the G-protein coupled receptor 1 family.</text>
</comment>
<dbReference type="Ensembl" id="ENSOCUT00000064282.1">
    <property type="protein sequence ID" value="ENSOCUP00000037572.1"/>
    <property type="gene ID" value="ENSOCUG00000037597.1"/>
</dbReference>
<dbReference type="OrthoDB" id="9606139at2759"/>
<evidence type="ECO:0000256" key="9">
    <source>
        <dbReference type="ARBA" id="ARBA00023136"/>
    </source>
</evidence>
<evidence type="ECO:0000256" key="6">
    <source>
        <dbReference type="ARBA" id="ARBA00022692"/>
    </source>
</evidence>
<dbReference type="GO" id="GO:0016503">
    <property type="term" value="F:pheromone receptor activity"/>
    <property type="evidence" value="ECO:0007669"/>
    <property type="project" value="InterPro"/>
</dbReference>
<keyword evidence="10 13" id="KW-0675">Receptor</keyword>
<dbReference type="GeneID" id="100311083"/>
<dbReference type="GO" id="GO:0007606">
    <property type="term" value="P:sensory perception of chemical stimulus"/>
    <property type="evidence" value="ECO:0007669"/>
    <property type="project" value="UniProtKB-ARBA"/>
</dbReference>
<name>A0A5F9CWB4_RABIT</name>
<dbReference type="InParanoid" id="A0A5F9CWB4"/>
<dbReference type="GO" id="GO:0005886">
    <property type="term" value="C:plasma membrane"/>
    <property type="evidence" value="ECO:0007669"/>
    <property type="project" value="UniProtKB-SubCell"/>
</dbReference>
<dbReference type="AlphaFoldDB" id="A0A5F9CWB4"/>
<dbReference type="FunCoup" id="A0A5F9CWB4">
    <property type="interactions" value="44"/>
</dbReference>
<reference evidence="15" key="3">
    <citation type="submission" date="2025-09" db="UniProtKB">
        <authorList>
            <consortium name="Ensembl"/>
        </authorList>
    </citation>
    <scope>IDENTIFICATION</scope>
    <source>
        <strain evidence="15">Thorbecke</strain>
    </source>
</reference>
<keyword evidence="8 13" id="KW-0297">G-protein coupled receptor</keyword>
<dbReference type="Proteomes" id="UP000001811">
    <property type="component" value="Unplaced"/>
</dbReference>
<evidence type="ECO:0000256" key="13">
    <source>
        <dbReference type="RuleBase" id="RU364061"/>
    </source>
</evidence>
<evidence type="ECO:0000256" key="10">
    <source>
        <dbReference type="ARBA" id="ARBA00023170"/>
    </source>
</evidence>
<dbReference type="RefSeq" id="XP_051693295.1">
    <property type="nucleotide sequence ID" value="XM_051837335.2"/>
</dbReference>
<keyword evidence="9 13" id="KW-0472">Membrane</keyword>
<evidence type="ECO:0000256" key="2">
    <source>
        <dbReference type="ARBA" id="ARBA00004651"/>
    </source>
</evidence>
<feature type="transmembrane region" description="Helical" evidence="13">
    <location>
        <begin position="84"/>
        <end position="106"/>
    </location>
</feature>
<keyword evidence="7 13" id="KW-1133">Transmembrane helix</keyword>
<keyword evidence="6 13" id="KW-0812">Transmembrane</keyword>
<feature type="transmembrane region" description="Helical" evidence="13">
    <location>
        <begin position="47"/>
        <end position="64"/>
    </location>
</feature>
<dbReference type="Bgee" id="ENSOCUG00000037597">
    <property type="expression patterns" value="Expressed in testis"/>
</dbReference>
<evidence type="ECO:0000256" key="4">
    <source>
        <dbReference type="ARBA" id="ARBA00022475"/>
    </source>
</evidence>
<keyword evidence="12 13" id="KW-0807">Transducer</keyword>
<dbReference type="SUPFAM" id="SSF81321">
    <property type="entry name" value="Family A G protein-coupled receptor-like"/>
    <property type="match status" value="1"/>
</dbReference>
<reference evidence="15 16" key="1">
    <citation type="journal article" date="2011" name="Nature">
        <title>A high-resolution map of human evolutionary constraint using 29 mammals.</title>
        <authorList>
            <person name="Lindblad-Toh K."/>
            <person name="Garber M."/>
            <person name="Zuk O."/>
            <person name="Lin M.F."/>
            <person name="Parker B.J."/>
            <person name="Washietl S."/>
            <person name="Kheradpour P."/>
            <person name="Ernst J."/>
            <person name="Jordan G."/>
            <person name="Mauceli E."/>
            <person name="Ward L.D."/>
            <person name="Lowe C.B."/>
            <person name="Holloway A.K."/>
            <person name="Clamp M."/>
            <person name="Gnerre S."/>
            <person name="Alfoldi J."/>
            <person name="Beal K."/>
            <person name="Chang J."/>
            <person name="Clawson H."/>
            <person name="Cuff J."/>
            <person name="Di Palma F."/>
            <person name="Fitzgerald S."/>
            <person name="Flicek P."/>
            <person name="Guttman M."/>
            <person name="Hubisz M.J."/>
            <person name="Jaffe D.B."/>
            <person name="Jungreis I."/>
            <person name="Kent W.J."/>
            <person name="Kostka D."/>
            <person name="Lara M."/>
            <person name="Martins A.L."/>
            <person name="Massingham T."/>
            <person name="Moltke I."/>
            <person name="Raney B.J."/>
            <person name="Rasmussen M.D."/>
            <person name="Robinson J."/>
            <person name="Stark A."/>
            <person name="Vilella A.J."/>
            <person name="Wen J."/>
            <person name="Xie X."/>
            <person name="Zody M.C."/>
            <person name="Baldwin J."/>
            <person name="Bloom T."/>
            <person name="Chin C.W."/>
            <person name="Heiman D."/>
            <person name="Nicol R."/>
            <person name="Nusbaum C."/>
            <person name="Young S."/>
            <person name="Wilkinson J."/>
            <person name="Worley K.C."/>
            <person name="Kovar C.L."/>
            <person name="Muzny D.M."/>
            <person name="Gibbs R.A."/>
            <person name="Cree A."/>
            <person name="Dihn H.H."/>
            <person name="Fowler G."/>
            <person name="Jhangiani S."/>
            <person name="Joshi V."/>
            <person name="Lee S."/>
            <person name="Lewis L.R."/>
            <person name="Nazareth L.V."/>
            <person name="Okwuonu G."/>
            <person name="Santibanez J."/>
            <person name="Warren W.C."/>
            <person name="Mardis E.R."/>
            <person name="Weinstock G.M."/>
            <person name="Wilson R.K."/>
            <person name="Delehaunty K."/>
            <person name="Dooling D."/>
            <person name="Fronik C."/>
            <person name="Fulton L."/>
            <person name="Fulton B."/>
            <person name="Graves T."/>
            <person name="Minx P."/>
            <person name="Sodergren E."/>
            <person name="Birney E."/>
            <person name="Margulies E.H."/>
            <person name="Herrero J."/>
            <person name="Green E.D."/>
            <person name="Haussler D."/>
            <person name="Siepel A."/>
            <person name="Goldman N."/>
            <person name="Pollard K.S."/>
            <person name="Pedersen J.S."/>
            <person name="Lander E.S."/>
            <person name="Kellis M."/>
        </authorList>
    </citation>
    <scope>NUCLEOTIDE SEQUENCE [LARGE SCALE GENOMIC DNA]</scope>
    <source>
        <strain evidence="16">Thorbecke</strain>
    </source>
</reference>
<evidence type="ECO:0000259" key="14">
    <source>
        <dbReference type="PROSITE" id="PS50262"/>
    </source>
</evidence>
<feature type="transmembrane region" description="Helical" evidence="13">
    <location>
        <begin position="266"/>
        <end position="287"/>
    </location>
</feature>
<evidence type="ECO:0000256" key="8">
    <source>
        <dbReference type="ARBA" id="ARBA00023040"/>
    </source>
</evidence>
<dbReference type="GO" id="GO:0019236">
    <property type="term" value="P:response to pheromone"/>
    <property type="evidence" value="ECO:0007669"/>
    <property type="project" value="UniProtKB-KW"/>
</dbReference>